<accession>R8Y3F7</accession>
<dbReference type="PATRIC" id="fig|1217690.3.peg.1510"/>
<proteinExistence type="predicted"/>
<dbReference type="EMBL" id="APQJ01000007">
    <property type="protein sequence ID" value="EOQ63898.1"/>
    <property type="molecule type" value="Genomic_DNA"/>
</dbReference>
<evidence type="ECO:0000313" key="1">
    <source>
        <dbReference type="EMBL" id="EOQ63898.1"/>
    </source>
</evidence>
<reference evidence="1 2" key="1">
    <citation type="submission" date="2013-02" db="EMBL/GenBank/DDBJ databases">
        <title>The Genome Sequence of Acinetobacter sp. ANC 3811.</title>
        <authorList>
            <consortium name="The Broad Institute Genome Sequencing Platform"/>
            <consortium name="The Broad Institute Genome Sequencing Center for Infectious Disease"/>
            <person name="Cerqueira G."/>
            <person name="Feldgarden M."/>
            <person name="Courvalin P."/>
            <person name="Perichon B."/>
            <person name="Grillot-Courvalin C."/>
            <person name="Clermont D."/>
            <person name="Rocha E."/>
            <person name="Yoon E.-J."/>
            <person name="Nemec A."/>
            <person name="Walker B."/>
            <person name="Young S.K."/>
            <person name="Zeng Q."/>
            <person name="Gargeya S."/>
            <person name="Fitzgerald M."/>
            <person name="Haas B."/>
            <person name="Abouelleil A."/>
            <person name="Alvarado L."/>
            <person name="Arachchi H.M."/>
            <person name="Berlin A.M."/>
            <person name="Chapman S.B."/>
            <person name="Dewar J."/>
            <person name="Goldberg J."/>
            <person name="Griggs A."/>
            <person name="Gujja S."/>
            <person name="Hansen M."/>
            <person name="Howarth C."/>
            <person name="Imamovic A."/>
            <person name="Larimer J."/>
            <person name="McCowan C."/>
            <person name="Murphy C."/>
            <person name="Neiman D."/>
            <person name="Pearson M."/>
            <person name="Priest M."/>
            <person name="Roberts A."/>
            <person name="Saif S."/>
            <person name="Shea T."/>
            <person name="Sisk P."/>
            <person name="Sykes S."/>
            <person name="Wortman J."/>
            <person name="Nusbaum C."/>
            <person name="Birren B."/>
        </authorList>
    </citation>
    <scope>NUCLEOTIDE SEQUENCE [LARGE SCALE GENOMIC DNA]</scope>
    <source>
        <strain evidence="1 2">ANC 3811</strain>
    </source>
</reference>
<dbReference type="AlphaFoldDB" id="R8Y3F7"/>
<organism evidence="1 2">
    <name type="scientific">Acinetobacter calcoaceticus ANC 3811</name>
    <dbReference type="NCBI Taxonomy" id="1217690"/>
    <lineage>
        <taxon>Bacteria</taxon>
        <taxon>Pseudomonadati</taxon>
        <taxon>Pseudomonadota</taxon>
        <taxon>Gammaproteobacteria</taxon>
        <taxon>Moraxellales</taxon>
        <taxon>Moraxellaceae</taxon>
        <taxon>Acinetobacter</taxon>
        <taxon>Acinetobacter calcoaceticus/baumannii complex</taxon>
    </lineage>
</organism>
<dbReference type="RefSeq" id="WP_016138383.1">
    <property type="nucleotide sequence ID" value="NZ_KB976986.1"/>
</dbReference>
<dbReference type="Proteomes" id="UP000014041">
    <property type="component" value="Unassembled WGS sequence"/>
</dbReference>
<comment type="caution">
    <text evidence="1">The sequence shown here is derived from an EMBL/GenBank/DDBJ whole genome shotgun (WGS) entry which is preliminary data.</text>
</comment>
<sequence>MSANKSAMKPISPLKSNNRIDGYQVEAVATPTQDQNQFKFHLSVDDLPVPARRYVSDYCFFESDANFIKIFFCEKRFTSQDARTCLQIKIKNEAVRDFVNELNETDKIMADQDLKPLDPPRFEREPDQYVKLVSNVLFVSSDSSEACIDFYHISPFNKTALKNNRNFNLGVEPMVRVDLETKDLERLFKSLCNSVNK</sequence>
<gene>
    <name evidence="1" type="ORF">F935_01528</name>
</gene>
<protein>
    <submittedName>
        <fullName evidence="1">Uncharacterized protein</fullName>
    </submittedName>
</protein>
<name>R8Y3F7_ACICA</name>
<evidence type="ECO:0000313" key="2">
    <source>
        <dbReference type="Proteomes" id="UP000014041"/>
    </source>
</evidence>
<dbReference type="HOGENOM" id="CLU_1381526_0_0_6"/>